<evidence type="ECO:0000256" key="3">
    <source>
        <dbReference type="ARBA" id="ARBA00022777"/>
    </source>
</evidence>
<organism evidence="5 6">
    <name type="scientific">Limnoraphis robusta CS-951</name>
    <dbReference type="NCBI Taxonomy" id="1637645"/>
    <lineage>
        <taxon>Bacteria</taxon>
        <taxon>Bacillati</taxon>
        <taxon>Cyanobacteriota</taxon>
        <taxon>Cyanophyceae</taxon>
        <taxon>Oscillatoriophycideae</taxon>
        <taxon>Oscillatoriales</taxon>
        <taxon>Sirenicapillariaceae</taxon>
        <taxon>Limnoraphis</taxon>
    </lineage>
</organism>
<dbReference type="Gene3D" id="3.30.565.10">
    <property type="entry name" value="Histidine kinase-like ATPase, C-terminal domain"/>
    <property type="match status" value="1"/>
</dbReference>
<comment type="catalytic activity">
    <reaction evidence="1">
        <text>ATP + protein L-histidine = ADP + protein N-phospho-L-histidine.</text>
        <dbReference type="EC" id="2.7.13.3"/>
    </reaction>
</comment>
<dbReference type="PROSITE" id="PS50109">
    <property type="entry name" value="HIS_KIN"/>
    <property type="match status" value="1"/>
</dbReference>
<dbReference type="SMART" id="SM00388">
    <property type="entry name" value="HisKA"/>
    <property type="match status" value="1"/>
</dbReference>
<accession>A0A0F5YC53</accession>
<feature type="domain" description="Histidine kinase" evidence="4">
    <location>
        <begin position="349"/>
        <end position="581"/>
    </location>
</feature>
<dbReference type="InterPro" id="IPR005467">
    <property type="entry name" value="His_kinase_dom"/>
</dbReference>
<keyword evidence="3" id="KW-0808">Transferase</keyword>
<reference evidence="5 6" key="1">
    <citation type="submission" date="2015-06" db="EMBL/GenBank/DDBJ databases">
        <title>Draft genome assembly of filamentous brackish cyanobacterium Limnoraphis robusta strain CS-951.</title>
        <authorList>
            <person name="Willis A."/>
            <person name="Parks M."/>
            <person name="Burford M.A."/>
        </authorList>
    </citation>
    <scope>NUCLEOTIDE SEQUENCE [LARGE SCALE GENOMIC DNA]</scope>
    <source>
        <strain evidence="5 6">CS-951</strain>
    </source>
</reference>
<dbReference type="EC" id="2.7.13.3" evidence="2"/>
<dbReference type="OrthoDB" id="537027at2"/>
<dbReference type="InterPro" id="IPR036097">
    <property type="entry name" value="HisK_dim/P_sf"/>
</dbReference>
<sequence length="581" mass="64531">MTVNQLLPTISEILAREGLEASFDVQRMTGTASESNPYTVYYASKQRLKAEREWCGAVNALNQLLRQVIIQQGRERSRADYSEVRKKDLTAVEEKQRLILDRLPPTDKTPQALEFSACQGLVVSGPSPILIHPALALNFATQVFIPQIPGWEGFSVPTQQTLPLLPTSEGCSASVPPTFAFPLLREDPQASEPFCIVLTSRFSLVMVLGEDSKGCPAFQFSFDPDVVKQALELLRQRTQSIDSQADLKSSDGIALTAVFDSWIEKFTPVEPSYKTVMEFSRLLLENLPLDSEKPRQAVKMLSPASKPKSKSQAIFVNVCDPQHSNGHLPNNSTACEGNFDASQVELLQAIAHEVRTPLATIRTLTRLLLKRQTLDPETVRKRLEMIDHECTTQIDRFNLIFRAVELELSQVKQDTENPTQKSSVQLTPMSLGDIFQSSLPRWQKQATQRNHTLEVSLPQKLPHVVSDPTMLDQVLTGVIENFTRSLPSGSHIQVEVRLAGHQLKLQLESQSKSQPTCPFGSAAKSSLKSLGPLLMFQPETGALSLNMAVTKNLFEALGGKLVVRQRPQQGKTMTIFLPLKS</sequence>
<dbReference type="PATRIC" id="fig|1637645.4.peg.6819"/>
<dbReference type="GO" id="GO:0005886">
    <property type="term" value="C:plasma membrane"/>
    <property type="evidence" value="ECO:0007669"/>
    <property type="project" value="TreeGrafter"/>
</dbReference>
<keyword evidence="3" id="KW-0418">Kinase</keyword>
<dbReference type="Gene3D" id="1.10.287.130">
    <property type="match status" value="1"/>
</dbReference>
<dbReference type="PANTHER" id="PTHR45569">
    <property type="entry name" value="SENSOR PROTEIN KDPD"/>
    <property type="match status" value="1"/>
</dbReference>
<dbReference type="InterPro" id="IPR052023">
    <property type="entry name" value="Histidine_kinase_KdpD"/>
</dbReference>
<gene>
    <name evidence="5" type="ORF">WN50_20360</name>
</gene>
<name>A0A0F5YC53_9CYAN</name>
<dbReference type="InterPro" id="IPR003661">
    <property type="entry name" value="HisK_dim/P_dom"/>
</dbReference>
<proteinExistence type="predicted"/>
<dbReference type="AlphaFoldDB" id="A0A0F5YC53"/>
<dbReference type="GO" id="GO:0000155">
    <property type="term" value="F:phosphorelay sensor kinase activity"/>
    <property type="evidence" value="ECO:0007669"/>
    <property type="project" value="InterPro"/>
</dbReference>
<evidence type="ECO:0000256" key="2">
    <source>
        <dbReference type="ARBA" id="ARBA00012438"/>
    </source>
</evidence>
<protein>
    <recommendedName>
        <fullName evidence="2">histidine kinase</fullName>
        <ecNumber evidence="2">2.7.13.3</ecNumber>
    </recommendedName>
</protein>
<dbReference type="SUPFAM" id="SSF55874">
    <property type="entry name" value="ATPase domain of HSP90 chaperone/DNA topoisomerase II/histidine kinase"/>
    <property type="match status" value="1"/>
</dbReference>
<dbReference type="PANTHER" id="PTHR45569:SF1">
    <property type="entry name" value="SENSOR PROTEIN KDPD"/>
    <property type="match status" value="1"/>
</dbReference>
<dbReference type="Proteomes" id="UP000033607">
    <property type="component" value="Unassembled WGS sequence"/>
</dbReference>
<dbReference type="CDD" id="cd00082">
    <property type="entry name" value="HisKA"/>
    <property type="match status" value="1"/>
</dbReference>
<dbReference type="InterPro" id="IPR036890">
    <property type="entry name" value="HATPase_C_sf"/>
</dbReference>
<comment type="caution">
    <text evidence="5">The sequence shown here is derived from an EMBL/GenBank/DDBJ whole genome shotgun (WGS) entry which is preliminary data.</text>
</comment>
<dbReference type="SUPFAM" id="SSF47384">
    <property type="entry name" value="Homodimeric domain of signal transducing histidine kinase"/>
    <property type="match status" value="1"/>
</dbReference>
<evidence type="ECO:0000259" key="4">
    <source>
        <dbReference type="PROSITE" id="PS50109"/>
    </source>
</evidence>
<evidence type="ECO:0000313" key="5">
    <source>
        <dbReference type="EMBL" id="KKD36338.1"/>
    </source>
</evidence>
<dbReference type="Pfam" id="PF00512">
    <property type="entry name" value="HisKA"/>
    <property type="match status" value="1"/>
</dbReference>
<evidence type="ECO:0000313" key="6">
    <source>
        <dbReference type="Proteomes" id="UP000033607"/>
    </source>
</evidence>
<evidence type="ECO:0000256" key="1">
    <source>
        <dbReference type="ARBA" id="ARBA00000085"/>
    </source>
</evidence>
<dbReference type="EMBL" id="LATL02000349">
    <property type="protein sequence ID" value="KKD36338.1"/>
    <property type="molecule type" value="Genomic_DNA"/>
</dbReference>